<accession>A0ABU3K9K3</accession>
<evidence type="ECO:0000256" key="10">
    <source>
        <dbReference type="ARBA" id="ARBA00048205"/>
    </source>
</evidence>
<evidence type="ECO:0000256" key="3">
    <source>
        <dbReference type="ARBA" id="ARBA00022555"/>
    </source>
</evidence>
<reference evidence="14 15" key="1">
    <citation type="journal article" date="2023" name="ISME J.">
        <title>Cultivation and genomic characterization of novel and ubiquitous marine nitrite-oxidizing bacteria from the Nitrospirales.</title>
        <authorList>
            <person name="Mueller A.J."/>
            <person name="Daebeler A."/>
            <person name="Herbold C.W."/>
            <person name="Kirkegaard R.H."/>
            <person name="Daims H."/>
        </authorList>
    </citation>
    <scope>NUCLEOTIDE SEQUENCE [LARGE SCALE GENOMIC DNA]</scope>
    <source>
        <strain evidence="14 15">EB</strain>
    </source>
</reference>
<feature type="domain" description="DUS-like FMN-binding" evidence="13">
    <location>
        <begin position="158"/>
        <end position="346"/>
    </location>
</feature>
<gene>
    <name evidence="14" type="ORF">PPG34_12105</name>
</gene>
<evidence type="ECO:0000256" key="9">
    <source>
        <dbReference type="ARBA" id="ARBA00023002"/>
    </source>
</evidence>
<keyword evidence="8" id="KW-0694">RNA-binding</keyword>
<keyword evidence="5 12" id="KW-0288">FMN</keyword>
<comment type="similarity">
    <text evidence="12">Belongs to the dus family.</text>
</comment>
<evidence type="ECO:0000256" key="7">
    <source>
        <dbReference type="ARBA" id="ARBA00022857"/>
    </source>
</evidence>
<dbReference type="InterPro" id="IPR035587">
    <property type="entry name" value="DUS-like_FMN-bd"/>
</dbReference>
<dbReference type="PANTHER" id="PTHR45846">
    <property type="entry name" value="TRNA-DIHYDROURIDINE(47) SYNTHASE [NAD(P)(+)]-LIKE"/>
    <property type="match status" value="1"/>
</dbReference>
<keyword evidence="4 12" id="KW-0285">Flavoprotein</keyword>
<dbReference type="InterPro" id="IPR001269">
    <property type="entry name" value="DUS_fam"/>
</dbReference>
<keyword evidence="3" id="KW-0820">tRNA-binding</keyword>
<dbReference type="EMBL" id="JAQOUE010000001">
    <property type="protein sequence ID" value="MDT7043099.1"/>
    <property type="molecule type" value="Genomic_DNA"/>
</dbReference>
<dbReference type="SUPFAM" id="SSF51395">
    <property type="entry name" value="FMN-linked oxidoreductases"/>
    <property type="match status" value="1"/>
</dbReference>
<evidence type="ECO:0000256" key="6">
    <source>
        <dbReference type="ARBA" id="ARBA00022694"/>
    </source>
</evidence>
<evidence type="ECO:0000256" key="5">
    <source>
        <dbReference type="ARBA" id="ARBA00022643"/>
    </source>
</evidence>
<evidence type="ECO:0000256" key="4">
    <source>
        <dbReference type="ARBA" id="ARBA00022630"/>
    </source>
</evidence>
<evidence type="ECO:0000256" key="12">
    <source>
        <dbReference type="PIRNR" id="PIRNR006621"/>
    </source>
</evidence>
<dbReference type="EC" id="1.3.1.-" evidence="12"/>
<dbReference type="InterPro" id="IPR024036">
    <property type="entry name" value="tRNA-dHydroUridine_Synthase_C"/>
</dbReference>
<evidence type="ECO:0000313" key="15">
    <source>
        <dbReference type="Proteomes" id="UP001250932"/>
    </source>
</evidence>
<feature type="domain" description="DUS-like FMN-binding" evidence="13">
    <location>
        <begin position="1"/>
        <end position="112"/>
    </location>
</feature>
<dbReference type="PROSITE" id="PS01136">
    <property type="entry name" value="UPF0034"/>
    <property type="match status" value="1"/>
</dbReference>
<dbReference type="Pfam" id="PF01207">
    <property type="entry name" value="Dus"/>
    <property type="match status" value="2"/>
</dbReference>
<comment type="catalytic activity">
    <reaction evidence="11">
        <text>a 5,6-dihydrouridine in tRNA + NAD(+) = a uridine in tRNA + NADH + H(+)</text>
        <dbReference type="Rhea" id="RHEA:54452"/>
        <dbReference type="Rhea" id="RHEA-COMP:13339"/>
        <dbReference type="Rhea" id="RHEA-COMP:13887"/>
        <dbReference type="ChEBI" id="CHEBI:15378"/>
        <dbReference type="ChEBI" id="CHEBI:57540"/>
        <dbReference type="ChEBI" id="CHEBI:57945"/>
        <dbReference type="ChEBI" id="CHEBI:65315"/>
        <dbReference type="ChEBI" id="CHEBI:74443"/>
    </reaction>
</comment>
<dbReference type="InterPro" id="IPR013785">
    <property type="entry name" value="Aldolase_TIM"/>
</dbReference>
<comment type="cofactor">
    <cofactor evidence="1 12">
        <name>FMN</name>
        <dbReference type="ChEBI" id="CHEBI:58210"/>
    </cofactor>
</comment>
<comment type="catalytic activity">
    <reaction evidence="10">
        <text>a 5,6-dihydrouridine in tRNA + NADP(+) = a uridine in tRNA + NADPH + H(+)</text>
        <dbReference type="Rhea" id="RHEA:23624"/>
        <dbReference type="Rhea" id="RHEA-COMP:13339"/>
        <dbReference type="Rhea" id="RHEA-COMP:13887"/>
        <dbReference type="ChEBI" id="CHEBI:15378"/>
        <dbReference type="ChEBI" id="CHEBI:57783"/>
        <dbReference type="ChEBI" id="CHEBI:58349"/>
        <dbReference type="ChEBI" id="CHEBI:65315"/>
        <dbReference type="ChEBI" id="CHEBI:74443"/>
    </reaction>
</comment>
<protein>
    <recommendedName>
        <fullName evidence="12">tRNA-dihydrouridine synthase</fullName>
        <ecNumber evidence="12">1.3.1.-</ecNumber>
    </recommendedName>
</protein>
<evidence type="ECO:0000259" key="13">
    <source>
        <dbReference type="Pfam" id="PF01207"/>
    </source>
</evidence>
<keyword evidence="9 12" id="KW-0560">Oxidoreductase</keyword>
<evidence type="ECO:0000313" key="14">
    <source>
        <dbReference type="EMBL" id="MDT7043099.1"/>
    </source>
</evidence>
<dbReference type="PIRSF" id="PIRSF006621">
    <property type="entry name" value="Dus"/>
    <property type="match status" value="1"/>
</dbReference>
<dbReference type="RefSeq" id="WP_313833587.1">
    <property type="nucleotide sequence ID" value="NZ_JAQOUE010000001.1"/>
</dbReference>
<keyword evidence="15" id="KW-1185">Reference proteome</keyword>
<dbReference type="Gene3D" id="3.20.20.70">
    <property type="entry name" value="Aldolase class I"/>
    <property type="match status" value="1"/>
</dbReference>
<keyword evidence="7" id="KW-0521">NADP</keyword>
<evidence type="ECO:0000256" key="11">
    <source>
        <dbReference type="ARBA" id="ARBA00048802"/>
    </source>
</evidence>
<dbReference type="CDD" id="cd02801">
    <property type="entry name" value="DUS_like_FMN"/>
    <property type="match status" value="1"/>
</dbReference>
<comment type="caution">
    <text evidence="14">The sequence shown here is derived from an EMBL/GenBank/DDBJ whole genome shotgun (WGS) entry which is preliminary data.</text>
</comment>
<dbReference type="InterPro" id="IPR018517">
    <property type="entry name" value="tRNA_hU_synthase_CS"/>
</dbReference>
<dbReference type="Gene3D" id="1.10.1200.80">
    <property type="entry name" value="Putative flavin oxidoreducatase, domain 2"/>
    <property type="match status" value="1"/>
</dbReference>
<evidence type="ECO:0000256" key="1">
    <source>
        <dbReference type="ARBA" id="ARBA00001917"/>
    </source>
</evidence>
<dbReference type="Proteomes" id="UP001250932">
    <property type="component" value="Unassembled WGS sequence"/>
</dbReference>
<name>A0ABU3K9K3_9BACT</name>
<evidence type="ECO:0000256" key="8">
    <source>
        <dbReference type="ARBA" id="ARBA00022884"/>
    </source>
</evidence>
<comment type="function">
    <text evidence="2 12">Catalyzes the synthesis of 5,6-dihydrouridine (D), a modified base found in the D-loop of most tRNAs, via the reduction of the C5-C6 double bond in target uridines.</text>
</comment>
<sequence>MDGVTDVTFRHVMATYGRPDVLFTEFTNVHDICHGSRAGWEPLRYSECERPIVAQLYGKHPALFYKAAHVIGELGFDGLDINMGCPSKNVASSGSGAGLIRTPDLALEIMASTKQGLADWAQGQTLEEIGLKKSAIHQAKERNQVRWGGSEPPPRRRLPLTVKTRLGYDSVVINEWSDCLAQGQPEVISIHGRTLQQMYRGEADWEAIANATQVIHRHGILVLGNGDIRSLNEAANRIHTSGVDGILIGRAAQGNPWIFQGKDLIRNATQNLNSGPLIQPRISLESRFQMMINHAVLFESFNETPRFPRMRKHLGWYCSEFPYAAAMRANMVKTNTAQEVQRLLDEYTSQHVLTEQEALSASY</sequence>
<organism evidence="14 15">
    <name type="scientific">Candidatus Nitronereus thalassa</name>
    <dbReference type="NCBI Taxonomy" id="3020898"/>
    <lineage>
        <taxon>Bacteria</taxon>
        <taxon>Pseudomonadati</taxon>
        <taxon>Nitrospirota</taxon>
        <taxon>Nitrospiria</taxon>
        <taxon>Nitrospirales</taxon>
        <taxon>Nitrospiraceae</taxon>
        <taxon>Candidatus Nitronereus</taxon>
    </lineage>
</organism>
<evidence type="ECO:0000256" key="2">
    <source>
        <dbReference type="ARBA" id="ARBA00002790"/>
    </source>
</evidence>
<proteinExistence type="inferred from homology"/>
<keyword evidence="6 12" id="KW-0819">tRNA processing</keyword>
<dbReference type="PANTHER" id="PTHR45846:SF1">
    <property type="entry name" value="TRNA-DIHYDROURIDINE(47) SYNTHASE [NAD(P)(+)]-LIKE"/>
    <property type="match status" value="1"/>
</dbReference>